<dbReference type="InterPro" id="IPR020846">
    <property type="entry name" value="MFS_dom"/>
</dbReference>
<dbReference type="GO" id="GO:0046943">
    <property type="term" value="F:carboxylic acid transmembrane transporter activity"/>
    <property type="evidence" value="ECO:0007669"/>
    <property type="project" value="TreeGrafter"/>
</dbReference>
<name>A0A485CV41_RAOPL</name>
<dbReference type="PROSITE" id="PS00217">
    <property type="entry name" value="SUGAR_TRANSPORT_2"/>
    <property type="match status" value="1"/>
</dbReference>
<reference evidence="8 9" key="1">
    <citation type="submission" date="2019-03" db="EMBL/GenBank/DDBJ databases">
        <authorList>
            <consortium name="Pathogen Informatics"/>
        </authorList>
    </citation>
    <scope>NUCLEOTIDE SEQUENCE [LARGE SCALE GENOMIC DNA]</scope>
    <source>
        <strain evidence="8 9">NCTC12998</strain>
    </source>
</reference>
<evidence type="ECO:0000256" key="5">
    <source>
        <dbReference type="ARBA" id="ARBA00023136"/>
    </source>
</evidence>
<comment type="subcellular location">
    <subcellularLocation>
        <location evidence="1">Cell membrane</location>
        <topology evidence="1">Multi-pass membrane protein</topology>
    </subcellularLocation>
</comment>
<evidence type="ECO:0000256" key="3">
    <source>
        <dbReference type="ARBA" id="ARBA00022692"/>
    </source>
</evidence>
<feature type="transmembrane region" description="Helical" evidence="6">
    <location>
        <begin position="123"/>
        <end position="143"/>
    </location>
</feature>
<dbReference type="EMBL" id="CAADJE010000036">
    <property type="protein sequence ID" value="VFS88709.1"/>
    <property type="molecule type" value="Genomic_DNA"/>
</dbReference>
<evidence type="ECO:0000256" key="1">
    <source>
        <dbReference type="ARBA" id="ARBA00004651"/>
    </source>
</evidence>
<evidence type="ECO:0000256" key="2">
    <source>
        <dbReference type="ARBA" id="ARBA00022475"/>
    </source>
</evidence>
<dbReference type="InterPro" id="IPR005829">
    <property type="entry name" value="Sugar_transporter_CS"/>
</dbReference>
<keyword evidence="5 6" id="KW-0472">Membrane</keyword>
<feature type="transmembrane region" description="Helical" evidence="6">
    <location>
        <begin position="274"/>
        <end position="295"/>
    </location>
</feature>
<dbReference type="PANTHER" id="PTHR23508">
    <property type="entry name" value="CARBOXYLIC ACID TRANSPORTER PROTEIN HOMOLOG"/>
    <property type="match status" value="1"/>
</dbReference>
<feature type="transmembrane region" description="Helical" evidence="6">
    <location>
        <begin position="88"/>
        <end position="111"/>
    </location>
</feature>
<keyword evidence="3 6" id="KW-0812">Transmembrane</keyword>
<sequence>MSSTIFFKPVISVPDCWQNIFSIPTNRAFFGISDQASFASATFFGLFIGASLLAPLADKLGRRLTFMFALAWYGAFSLLMAFQNSAEGVILCRFLVGIGLGIELVTIDTYLSEWVPTHLRNKAFAFAFFIQFLSVPAVALMSWMLVPTTLFGLTGWRWVIIFGALCSLIIWVIRKKLPESARWLEVKGRHADAHAVMCEMERRCGVTPSPQHVPDTREAQRKSGSFKEIWAPEYRRRTIMLMVMNFFQAIGFFGFGNWLPALLSGQGASITHSLLYAFFITLAYPLGCLFCTRFVHRFENKWQIVLSALMTVVFGTLFALQNNPVMLVVCGFMITWSNAWLTISYHAYQAEIFPTRIRARAVGFCYSFSRLSTALTSILIGLILQYAGTPGVISFIVASMLMVMLSVGIYGPKTRGIELENI</sequence>
<dbReference type="Gene3D" id="1.20.1250.20">
    <property type="entry name" value="MFS general substrate transporter like domains"/>
    <property type="match status" value="1"/>
</dbReference>
<feature type="domain" description="Major facilitator superfamily (MFS) profile" evidence="7">
    <location>
        <begin position="1"/>
        <end position="415"/>
    </location>
</feature>
<dbReference type="SUPFAM" id="SSF103473">
    <property type="entry name" value="MFS general substrate transporter"/>
    <property type="match status" value="1"/>
</dbReference>
<dbReference type="InterPro" id="IPR036259">
    <property type="entry name" value="MFS_trans_sf"/>
</dbReference>
<protein>
    <submittedName>
        <fullName evidence="8">Inner membrane metabolite transport protein ydjE</fullName>
    </submittedName>
</protein>
<feature type="transmembrane region" description="Helical" evidence="6">
    <location>
        <begin position="326"/>
        <end position="348"/>
    </location>
</feature>
<gene>
    <name evidence="8" type="primary">ydjE_6</name>
    <name evidence="8" type="ORF">NCTC12998_06571</name>
</gene>
<dbReference type="CDD" id="cd17316">
    <property type="entry name" value="MFS_SV2_like"/>
    <property type="match status" value="1"/>
</dbReference>
<proteinExistence type="predicted"/>
<feature type="transmembrane region" description="Helical" evidence="6">
    <location>
        <begin position="155"/>
        <end position="173"/>
    </location>
</feature>
<organism evidence="8 9">
    <name type="scientific">Raoultella planticola</name>
    <name type="common">Klebsiella planticola</name>
    <dbReference type="NCBI Taxonomy" id="575"/>
    <lineage>
        <taxon>Bacteria</taxon>
        <taxon>Pseudomonadati</taxon>
        <taxon>Pseudomonadota</taxon>
        <taxon>Gammaproteobacteria</taxon>
        <taxon>Enterobacterales</taxon>
        <taxon>Enterobacteriaceae</taxon>
        <taxon>Klebsiella/Raoultella group</taxon>
        <taxon>Raoultella</taxon>
    </lineage>
</organism>
<dbReference type="Pfam" id="PF00083">
    <property type="entry name" value="Sugar_tr"/>
    <property type="match status" value="1"/>
</dbReference>
<accession>A0A485CV41</accession>
<evidence type="ECO:0000256" key="4">
    <source>
        <dbReference type="ARBA" id="ARBA00022989"/>
    </source>
</evidence>
<feature type="transmembrane region" description="Helical" evidence="6">
    <location>
        <begin position="239"/>
        <end position="259"/>
    </location>
</feature>
<evidence type="ECO:0000259" key="7">
    <source>
        <dbReference type="PROSITE" id="PS50850"/>
    </source>
</evidence>
<dbReference type="PROSITE" id="PS50850">
    <property type="entry name" value="MFS"/>
    <property type="match status" value="1"/>
</dbReference>
<dbReference type="AlphaFoldDB" id="A0A485CV41"/>
<keyword evidence="4 6" id="KW-1133">Transmembrane helix</keyword>
<dbReference type="Proteomes" id="UP000345637">
    <property type="component" value="Unassembled WGS sequence"/>
</dbReference>
<dbReference type="InterPro" id="IPR005828">
    <property type="entry name" value="MFS_sugar_transport-like"/>
</dbReference>
<evidence type="ECO:0000313" key="9">
    <source>
        <dbReference type="Proteomes" id="UP000345637"/>
    </source>
</evidence>
<feature type="transmembrane region" description="Helical" evidence="6">
    <location>
        <begin position="64"/>
        <end position="82"/>
    </location>
</feature>
<feature type="transmembrane region" description="Helical" evidence="6">
    <location>
        <begin position="368"/>
        <end position="386"/>
    </location>
</feature>
<feature type="transmembrane region" description="Helical" evidence="6">
    <location>
        <begin position="36"/>
        <end position="57"/>
    </location>
</feature>
<feature type="transmembrane region" description="Helical" evidence="6">
    <location>
        <begin position="392"/>
        <end position="411"/>
    </location>
</feature>
<keyword evidence="2" id="KW-1003">Cell membrane</keyword>
<evidence type="ECO:0000313" key="8">
    <source>
        <dbReference type="EMBL" id="VFS88709.1"/>
    </source>
</evidence>
<feature type="transmembrane region" description="Helical" evidence="6">
    <location>
        <begin position="302"/>
        <end position="320"/>
    </location>
</feature>
<dbReference type="GO" id="GO:0005886">
    <property type="term" value="C:plasma membrane"/>
    <property type="evidence" value="ECO:0007669"/>
    <property type="project" value="UniProtKB-SubCell"/>
</dbReference>
<evidence type="ECO:0000256" key="6">
    <source>
        <dbReference type="SAM" id="Phobius"/>
    </source>
</evidence>
<dbReference type="PROSITE" id="PS00216">
    <property type="entry name" value="SUGAR_TRANSPORT_1"/>
    <property type="match status" value="1"/>
</dbReference>
<dbReference type="PANTHER" id="PTHR23508:SF10">
    <property type="entry name" value="CARBOXYLIC ACID TRANSPORTER PROTEIN HOMOLOG"/>
    <property type="match status" value="1"/>
</dbReference>